<protein>
    <submittedName>
        <fullName evidence="3">Uncharacterized protein</fullName>
    </submittedName>
</protein>
<feature type="transmembrane region" description="Helical" evidence="2">
    <location>
        <begin position="17"/>
        <end position="36"/>
    </location>
</feature>
<feature type="transmembrane region" description="Helical" evidence="2">
    <location>
        <begin position="96"/>
        <end position="118"/>
    </location>
</feature>
<keyword evidence="2" id="KW-0472">Membrane</keyword>
<comment type="caution">
    <text evidence="3">The sequence shown here is derived from an EMBL/GenBank/DDBJ whole genome shotgun (WGS) entry which is preliminary data.</text>
</comment>
<evidence type="ECO:0000256" key="2">
    <source>
        <dbReference type="SAM" id="Phobius"/>
    </source>
</evidence>
<accession>A0ABD6BSE7</accession>
<feature type="transmembrane region" description="Helical" evidence="2">
    <location>
        <begin position="124"/>
        <end position="146"/>
    </location>
</feature>
<dbReference type="RefSeq" id="WP_267646789.1">
    <property type="nucleotide sequence ID" value="NZ_JANHGR010000001.1"/>
</dbReference>
<evidence type="ECO:0000313" key="4">
    <source>
        <dbReference type="Proteomes" id="UP001597139"/>
    </source>
</evidence>
<keyword evidence="2" id="KW-0812">Transmembrane</keyword>
<evidence type="ECO:0000256" key="1">
    <source>
        <dbReference type="SAM" id="MobiDB-lite"/>
    </source>
</evidence>
<evidence type="ECO:0000313" key="3">
    <source>
        <dbReference type="EMBL" id="MFD1568038.1"/>
    </source>
</evidence>
<feature type="region of interest" description="Disordered" evidence="1">
    <location>
        <begin position="154"/>
        <end position="180"/>
    </location>
</feature>
<dbReference type="Proteomes" id="UP001597139">
    <property type="component" value="Unassembled WGS sequence"/>
</dbReference>
<feature type="transmembrane region" description="Helical" evidence="2">
    <location>
        <begin position="42"/>
        <end position="58"/>
    </location>
</feature>
<feature type="compositionally biased region" description="Basic and acidic residues" evidence="1">
    <location>
        <begin position="163"/>
        <end position="180"/>
    </location>
</feature>
<dbReference type="EMBL" id="JBHUCZ010000009">
    <property type="protein sequence ID" value="MFD1568038.1"/>
    <property type="molecule type" value="Genomic_DNA"/>
</dbReference>
<organism evidence="3 4">
    <name type="scientific">Halolamina litorea</name>
    <dbReference type="NCBI Taxonomy" id="1515593"/>
    <lineage>
        <taxon>Archaea</taxon>
        <taxon>Methanobacteriati</taxon>
        <taxon>Methanobacteriota</taxon>
        <taxon>Stenosarchaea group</taxon>
        <taxon>Halobacteria</taxon>
        <taxon>Halobacteriales</taxon>
        <taxon>Haloferacaceae</taxon>
    </lineage>
</organism>
<sequence>MYRPLARLREYGTRSRAVYVLMLASFLAALVSAFLLPGQLGVVSFVAFVNFTAGLWIAQSVHTLGHTFESESAETVAELPIEQIPSLFEEISWERFVRIVAVTGFAAAVFIFTASEVLPPEISVVATGAIGSIALLAAMLGFLIAAASTLNHEGRPAAGTTTVDREPPPDEEGRPAGENR</sequence>
<dbReference type="AlphaFoldDB" id="A0ABD6BSE7"/>
<proteinExistence type="predicted"/>
<keyword evidence="4" id="KW-1185">Reference proteome</keyword>
<reference evidence="3 4" key="1">
    <citation type="journal article" date="2019" name="Int. J. Syst. Evol. Microbiol.">
        <title>The Global Catalogue of Microorganisms (GCM) 10K type strain sequencing project: providing services to taxonomists for standard genome sequencing and annotation.</title>
        <authorList>
            <consortium name="The Broad Institute Genomics Platform"/>
            <consortium name="The Broad Institute Genome Sequencing Center for Infectious Disease"/>
            <person name="Wu L."/>
            <person name="Ma J."/>
        </authorList>
    </citation>
    <scope>NUCLEOTIDE SEQUENCE [LARGE SCALE GENOMIC DNA]</scope>
    <source>
        <strain evidence="3 4">CGMCC 1.12859</strain>
    </source>
</reference>
<keyword evidence="2" id="KW-1133">Transmembrane helix</keyword>
<name>A0ABD6BSE7_9EURY</name>
<gene>
    <name evidence="3" type="ORF">ACFSAU_11080</name>
</gene>